<dbReference type="AlphaFoldDB" id="A0A1Y1HSF9"/>
<sequence>MGCGASIDAGQVDRKALAPSLVVTLHDHQPTRTSQKDEPRRSSKNDGPRRGSQSRGDSRRNWKRDASKDGERFGKGEVTVVLLLGATNFTLEHSEEWAHVAEELGFCRLGMGKILQEKTEKENGAVKKEARNGADDREPETREAEKGAESGSGKAEMESSAVNRKVEIGAEKLEAEQGEGEKGAVNGADDKEAESKTVPKVANGTGKEETENRAEKNELGNGAEDGAGKQEAKVELNENVMDGTREKTEVEILGAPDDGKGATENGGAEIIRAAPLSLHGDSGSFDQAFRGLLGAIRRIAGRRLLIDGTTWTVREVEAFEAIVAPIDLVLLFDCAQDTSLEPKAELPGADVSSPPDSHVESLGTAAGRQPGDESASSEGDVSVTPETQTASLKADVIGQPERSVATLEADVSSQPVVSNTTSAAAAAAADRFGPLRDYFKERVSGGKSDVIVHVVSSGSASADDVAKVLHEQEYRFVPLEAVARVDSNKRLAEEDKRWAALMAANPSGPIATASPEDTESAAEKFRKEYPWVVPLKYVASFCVRLTERYWAWFDPEPVEAESDSEDEGGTTDADSDAQRNYKTL</sequence>
<feature type="compositionally biased region" description="Polar residues" evidence="1">
    <location>
        <begin position="374"/>
        <end position="391"/>
    </location>
</feature>
<feature type="region of interest" description="Disordered" evidence="1">
    <location>
        <begin position="558"/>
        <end position="584"/>
    </location>
</feature>
<feature type="compositionally biased region" description="Basic and acidic residues" evidence="1">
    <location>
        <begin position="25"/>
        <end position="49"/>
    </location>
</feature>
<dbReference type="EMBL" id="DF237033">
    <property type="protein sequence ID" value="GAQ81574.1"/>
    <property type="molecule type" value="Genomic_DNA"/>
</dbReference>
<feature type="compositionally biased region" description="Basic and acidic residues" evidence="1">
    <location>
        <begin position="226"/>
        <end position="235"/>
    </location>
</feature>
<feature type="region of interest" description="Disordered" evidence="1">
    <location>
        <begin position="344"/>
        <end position="397"/>
    </location>
</feature>
<feature type="compositionally biased region" description="Basic and acidic residues" evidence="1">
    <location>
        <begin position="164"/>
        <end position="197"/>
    </location>
</feature>
<reference evidence="2 3" key="1">
    <citation type="journal article" date="2014" name="Nat. Commun.">
        <title>Klebsormidium flaccidum genome reveals primary factors for plant terrestrial adaptation.</title>
        <authorList>
            <person name="Hori K."/>
            <person name="Maruyama F."/>
            <person name="Fujisawa T."/>
            <person name="Togashi T."/>
            <person name="Yamamoto N."/>
            <person name="Seo M."/>
            <person name="Sato S."/>
            <person name="Yamada T."/>
            <person name="Mori H."/>
            <person name="Tajima N."/>
            <person name="Moriyama T."/>
            <person name="Ikeuchi M."/>
            <person name="Watanabe M."/>
            <person name="Wada H."/>
            <person name="Kobayashi K."/>
            <person name="Saito M."/>
            <person name="Masuda T."/>
            <person name="Sasaki-Sekimoto Y."/>
            <person name="Mashiguchi K."/>
            <person name="Awai K."/>
            <person name="Shimojima M."/>
            <person name="Masuda S."/>
            <person name="Iwai M."/>
            <person name="Nobusawa T."/>
            <person name="Narise T."/>
            <person name="Kondo S."/>
            <person name="Saito H."/>
            <person name="Sato R."/>
            <person name="Murakawa M."/>
            <person name="Ihara Y."/>
            <person name="Oshima-Yamada Y."/>
            <person name="Ohtaka K."/>
            <person name="Satoh M."/>
            <person name="Sonobe K."/>
            <person name="Ishii M."/>
            <person name="Ohtani R."/>
            <person name="Kanamori-Sato M."/>
            <person name="Honoki R."/>
            <person name="Miyazaki D."/>
            <person name="Mochizuki H."/>
            <person name="Umetsu J."/>
            <person name="Higashi K."/>
            <person name="Shibata D."/>
            <person name="Kamiya Y."/>
            <person name="Sato N."/>
            <person name="Nakamura Y."/>
            <person name="Tabata S."/>
            <person name="Ida S."/>
            <person name="Kurokawa K."/>
            <person name="Ohta H."/>
        </authorList>
    </citation>
    <scope>NUCLEOTIDE SEQUENCE [LARGE SCALE GENOMIC DNA]</scope>
    <source>
        <strain evidence="2 3">NIES-2285</strain>
    </source>
</reference>
<feature type="compositionally biased region" description="Basic and acidic residues" evidence="1">
    <location>
        <begin position="56"/>
        <end position="70"/>
    </location>
</feature>
<evidence type="ECO:0000313" key="2">
    <source>
        <dbReference type="EMBL" id="GAQ81574.1"/>
    </source>
</evidence>
<feature type="region of interest" description="Disordered" evidence="1">
    <location>
        <begin position="120"/>
        <end position="235"/>
    </location>
</feature>
<feature type="compositionally biased region" description="Basic and acidic residues" evidence="1">
    <location>
        <begin position="120"/>
        <end position="148"/>
    </location>
</feature>
<name>A0A1Y1HSF9_KLENI</name>
<evidence type="ECO:0000256" key="1">
    <source>
        <dbReference type="SAM" id="MobiDB-lite"/>
    </source>
</evidence>
<feature type="compositionally biased region" description="Basic and acidic residues" evidence="1">
    <location>
        <begin position="206"/>
        <end position="218"/>
    </location>
</feature>
<feature type="region of interest" description="Disordered" evidence="1">
    <location>
        <begin position="20"/>
        <end position="70"/>
    </location>
</feature>
<protein>
    <submittedName>
        <fullName evidence="2">Uncharacterized protein</fullName>
    </submittedName>
</protein>
<dbReference type="Proteomes" id="UP000054558">
    <property type="component" value="Unassembled WGS sequence"/>
</dbReference>
<proteinExistence type="predicted"/>
<feature type="compositionally biased region" description="Acidic residues" evidence="1">
    <location>
        <begin position="558"/>
        <end position="575"/>
    </location>
</feature>
<gene>
    <name evidence="2" type="ORF">KFL_000840160</name>
</gene>
<accession>A0A1Y1HSF9</accession>
<organism evidence="2 3">
    <name type="scientific">Klebsormidium nitens</name>
    <name type="common">Green alga</name>
    <name type="synonym">Ulothrix nitens</name>
    <dbReference type="NCBI Taxonomy" id="105231"/>
    <lineage>
        <taxon>Eukaryota</taxon>
        <taxon>Viridiplantae</taxon>
        <taxon>Streptophyta</taxon>
        <taxon>Klebsormidiophyceae</taxon>
        <taxon>Klebsormidiales</taxon>
        <taxon>Klebsormidiaceae</taxon>
        <taxon>Klebsormidium</taxon>
    </lineage>
</organism>
<keyword evidence="3" id="KW-1185">Reference proteome</keyword>
<evidence type="ECO:0000313" key="3">
    <source>
        <dbReference type="Proteomes" id="UP000054558"/>
    </source>
</evidence>